<evidence type="ECO:0000313" key="3">
    <source>
        <dbReference type="Proteomes" id="UP000822688"/>
    </source>
</evidence>
<protein>
    <submittedName>
        <fullName evidence="2">Uncharacterized protein</fullName>
    </submittedName>
</protein>
<organism evidence="2 3">
    <name type="scientific">Ceratodon purpureus</name>
    <name type="common">Fire moss</name>
    <name type="synonym">Dicranum purpureum</name>
    <dbReference type="NCBI Taxonomy" id="3225"/>
    <lineage>
        <taxon>Eukaryota</taxon>
        <taxon>Viridiplantae</taxon>
        <taxon>Streptophyta</taxon>
        <taxon>Embryophyta</taxon>
        <taxon>Bryophyta</taxon>
        <taxon>Bryophytina</taxon>
        <taxon>Bryopsida</taxon>
        <taxon>Dicranidae</taxon>
        <taxon>Pseudoditrichales</taxon>
        <taxon>Ditrichaceae</taxon>
        <taxon>Ceratodon</taxon>
    </lineage>
</organism>
<dbReference type="Proteomes" id="UP000822688">
    <property type="component" value="Chromosome 10"/>
</dbReference>
<name>A0A8T0GKD2_CERPU</name>
<gene>
    <name evidence="2" type="ORF">KC19_10G072500</name>
</gene>
<proteinExistence type="predicted"/>
<keyword evidence="1" id="KW-0732">Signal</keyword>
<reference evidence="2" key="1">
    <citation type="submission" date="2020-06" db="EMBL/GenBank/DDBJ databases">
        <title>WGS assembly of Ceratodon purpureus strain R40.</title>
        <authorList>
            <person name="Carey S.B."/>
            <person name="Jenkins J."/>
            <person name="Shu S."/>
            <person name="Lovell J.T."/>
            <person name="Sreedasyam A."/>
            <person name="Maumus F."/>
            <person name="Tiley G.P."/>
            <person name="Fernandez-Pozo N."/>
            <person name="Barry K."/>
            <person name="Chen C."/>
            <person name="Wang M."/>
            <person name="Lipzen A."/>
            <person name="Daum C."/>
            <person name="Saski C.A."/>
            <person name="Payton A.C."/>
            <person name="Mcbreen J.C."/>
            <person name="Conrad R.E."/>
            <person name="Kollar L.M."/>
            <person name="Olsson S."/>
            <person name="Huttunen S."/>
            <person name="Landis J.B."/>
            <person name="Wickett N.J."/>
            <person name="Johnson M.G."/>
            <person name="Rensing S.A."/>
            <person name="Grimwood J."/>
            <person name="Schmutz J."/>
            <person name="Mcdaniel S.F."/>
        </authorList>
    </citation>
    <scope>NUCLEOTIDE SEQUENCE</scope>
    <source>
        <strain evidence="2">R40</strain>
    </source>
</reference>
<evidence type="ECO:0000256" key="1">
    <source>
        <dbReference type="SAM" id="SignalP"/>
    </source>
</evidence>
<evidence type="ECO:0000313" key="2">
    <source>
        <dbReference type="EMBL" id="KAG0559025.1"/>
    </source>
</evidence>
<feature type="signal peptide" evidence="1">
    <location>
        <begin position="1"/>
        <end position="29"/>
    </location>
</feature>
<keyword evidence="3" id="KW-1185">Reference proteome</keyword>
<accession>A0A8T0GKD2</accession>
<dbReference type="AlphaFoldDB" id="A0A8T0GKD2"/>
<feature type="chain" id="PRO_5035734596" evidence="1">
    <location>
        <begin position="30"/>
        <end position="63"/>
    </location>
</feature>
<dbReference type="EMBL" id="CM026431">
    <property type="protein sequence ID" value="KAG0559025.1"/>
    <property type="molecule type" value="Genomic_DNA"/>
</dbReference>
<comment type="caution">
    <text evidence="2">The sequence shown here is derived from an EMBL/GenBank/DDBJ whole genome shotgun (WGS) entry which is preliminary data.</text>
</comment>
<sequence length="63" mass="7299">MKETTEKRVLTLALSFIFIFVLTSELASCQVNILPPDCVTDAGNQTRCYQSYEVEPKRRPKRY</sequence>